<dbReference type="GO" id="GO:0018662">
    <property type="term" value="F:phenol 2-monooxygenase activity"/>
    <property type="evidence" value="ECO:0007669"/>
    <property type="project" value="UniProtKB-EC"/>
</dbReference>
<evidence type="ECO:0000313" key="2">
    <source>
        <dbReference type="Proteomes" id="UP001382727"/>
    </source>
</evidence>
<organism evidence="1 2">
    <name type="scientific">Janibacter alittae</name>
    <dbReference type="NCBI Taxonomy" id="3115209"/>
    <lineage>
        <taxon>Bacteria</taxon>
        <taxon>Bacillati</taxon>
        <taxon>Actinomycetota</taxon>
        <taxon>Actinomycetes</taxon>
        <taxon>Micrococcales</taxon>
        <taxon>Intrasporangiaceae</taxon>
        <taxon>Janibacter</taxon>
    </lineage>
</organism>
<dbReference type="Gene3D" id="3.10.20.560">
    <property type="entry name" value="Phenol hydroxylase"/>
    <property type="match status" value="1"/>
</dbReference>
<protein>
    <submittedName>
        <fullName evidence="1">Phenol hydroxylase subunit P4</fullName>
        <ecNumber evidence="1">1.14.13.7</ecNumber>
    </submittedName>
</protein>
<name>A0ABZ2MHF3_9MICO</name>
<dbReference type="EC" id="1.14.13.7" evidence="1"/>
<reference evidence="1 2" key="1">
    <citation type="submission" date="2024-02" db="EMBL/GenBank/DDBJ databases">
        <title>Janibacter sp. nov., isolated from gut of marine sandworm.</title>
        <authorList>
            <person name="Kim B."/>
            <person name="Jun M.O."/>
            <person name="Shin N.-R."/>
        </authorList>
    </citation>
    <scope>NUCLEOTIDE SEQUENCE [LARGE SCALE GENOMIC DNA]</scope>
    <source>
        <strain evidence="1 2">A1S7</strain>
    </source>
</reference>
<accession>A0ABZ2MHF3</accession>
<keyword evidence="1" id="KW-0560">Oxidoreductase</keyword>
<sequence>MAIKSLGEYNFPSRSRQELYGDDQLVTVWFQDTMWFCSPAMFRAPREMTWGDFKAQVFVPFAEEDPDFDPSAPRAWTLHGKPFEPEDGRTLSELGVRHKDVIGTRVAA</sequence>
<dbReference type="Pfam" id="PF04663">
    <property type="entry name" value="Phenol_monoox"/>
    <property type="match status" value="1"/>
</dbReference>
<gene>
    <name evidence="1" type="ORF">V1351_16135</name>
</gene>
<evidence type="ECO:0000313" key="1">
    <source>
        <dbReference type="EMBL" id="WXB76452.1"/>
    </source>
</evidence>
<keyword evidence="2" id="KW-1185">Reference proteome</keyword>
<dbReference type="EMBL" id="CP144913">
    <property type="protein sequence ID" value="WXB76452.1"/>
    <property type="molecule type" value="Genomic_DNA"/>
</dbReference>
<dbReference type="InterPro" id="IPR006756">
    <property type="entry name" value="Phenol_hydroxylase"/>
</dbReference>
<dbReference type="RefSeq" id="WP_338749440.1">
    <property type="nucleotide sequence ID" value="NZ_CP144913.1"/>
</dbReference>
<proteinExistence type="predicted"/>
<dbReference type="InterPro" id="IPR043010">
    <property type="entry name" value="Phenol_hydroxylase_sf"/>
</dbReference>
<dbReference type="Proteomes" id="UP001382727">
    <property type="component" value="Chromosome"/>
</dbReference>